<name>A0A0P0VRX4_ORYSJ</name>
<accession>A0A0P0VRX4</accession>
<reference evidence="2" key="1">
    <citation type="journal article" date="2005" name="Nature">
        <title>The map-based sequence of the rice genome.</title>
        <authorList>
            <consortium name="International rice genome sequencing project (IRGSP)"/>
            <person name="Matsumoto T."/>
            <person name="Wu J."/>
            <person name="Kanamori H."/>
            <person name="Katayose Y."/>
            <person name="Fujisawa M."/>
            <person name="Namiki N."/>
            <person name="Mizuno H."/>
            <person name="Yamamoto K."/>
            <person name="Antonio B.A."/>
            <person name="Baba T."/>
            <person name="Sakata K."/>
            <person name="Nagamura Y."/>
            <person name="Aoki H."/>
            <person name="Arikawa K."/>
            <person name="Arita K."/>
            <person name="Bito T."/>
            <person name="Chiden Y."/>
            <person name="Fujitsuka N."/>
            <person name="Fukunaka R."/>
            <person name="Hamada M."/>
            <person name="Harada C."/>
            <person name="Hayashi A."/>
            <person name="Hijishita S."/>
            <person name="Honda M."/>
            <person name="Hosokawa S."/>
            <person name="Ichikawa Y."/>
            <person name="Idonuma A."/>
            <person name="Iijima M."/>
            <person name="Ikeda M."/>
            <person name="Ikeno M."/>
            <person name="Ito K."/>
            <person name="Ito S."/>
            <person name="Ito T."/>
            <person name="Ito Y."/>
            <person name="Ito Y."/>
            <person name="Iwabuchi A."/>
            <person name="Kamiya K."/>
            <person name="Karasawa W."/>
            <person name="Kurita K."/>
            <person name="Katagiri S."/>
            <person name="Kikuta A."/>
            <person name="Kobayashi H."/>
            <person name="Kobayashi N."/>
            <person name="Machita K."/>
            <person name="Maehara T."/>
            <person name="Masukawa M."/>
            <person name="Mizubayashi T."/>
            <person name="Mukai Y."/>
            <person name="Nagasaki H."/>
            <person name="Nagata Y."/>
            <person name="Naito S."/>
            <person name="Nakashima M."/>
            <person name="Nakama Y."/>
            <person name="Nakamichi Y."/>
            <person name="Nakamura M."/>
            <person name="Meguro A."/>
            <person name="Negishi M."/>
            <person name="Ohta I."/>
            <person name="Ohta T."/>
            <person name="Okamoto M."/>
            <person name="Ono N."/>
            <person name="Saji S."/>
            <person name="Sakaguchi M."/>
            <person name="Sakai K."/>
            <person name="Shibata M."/>
            <person name="Shimokawa T."/>
            <person name="Song J."/>
            <person name="Takazaki Y."/>
            <person name="Terasawa K."/>
            <person name="Tsugane M."/>
            <person name="Tsuji K."/>
            <person name="Ueda S."/>
            <person name="Waki K."/>
            <person name="Yamagata H."/>
            <person name="Yamamoto M."/>
            <person name="Yamamoto S."/>
            <person name="Yamane H."/>
            <person name="Yoshiki S."/>
            <person name="Yoshihara R."/>
            <person name="Yukawa K."/>
            <person name="Zhong H."/>
            <person name="Yano M."/>
            <person name="Yuan Q."/>
            <person name="Ouyang S."/>
            <person name="Liu J."/>
            <person name="Jones K.M."/>
            <person name="Gansberger K."/>
            <person name="Moffat K."/>
            <person name="Hill J."/>
            <person name="Bera J."/>
            <person name="Fadrosh D."/>
            <person name="Jin S."/>
            <person name="Johri S."/>
            <person name="Kim M."/>
            <person name="Overton L."/>
            <person name="Reardon M."/>
            <person name="Tsitrin T."/>
            <person name="Vuong H."/>
            <person name="Weaver B."/>
            <person name="Ciecko A."/>
            <person name="Tallon L."/>
            <person name="Jackson J."/>
            <person name="Pai G."/>
            <person name="Aken S.V."/>
            <person name="Utterback T."/>
            <person name="Reidmuller S."/>
            <person name="Feldblyum T."/>
            <person name="Hsiao J."/>
            <person name="Zismann V."/>
            <person name="Iobst S."/>
            <person name="de Vazeille A.R."/>
            <person name="Buell C.R."/>
            <person name="Ying K."/>
            <person name="Li Y."/>
            <person name="Lu T."/>
            <person name="Huang Y."/>
            <person name="Zhao Q."/>
            <person name="Feng Q."/>
            <person name="Zhang L."/>
            <person name="Zhu J."/>
            <person name="Weng Q."/>
            <person name="Mu J."/>
            <person name="Lu Y."/>
            <person name="Fan D."/>
            <person name="Liu Y."/>
            <person name="Guan J."/>
            <person name="Zhang Y."/>
            <person name="Yu S."/>
            <person name="Liu X."/>
            <person name="Zhang Y."/>
            <person name="Hong G."/>
            <person name="Han B."/>
            <person name="Choisne N."/>
            <person name="Demange N."/>
            <person name="Orjeda G."/>
            <person name="Samain S."/>
            <person name="Cattolico L."/>
            <person name="Pelletier E."/>
            <person name="Couloux A."/>
            <person name="Segurens B."/>
            <person name="Wincker P."/>
            <person name="D'Hont A."/>
            <person name="Scarpelli C."/>
            <person name="Weissenbach J."/>
            <person name="Salanoubat M."/>
            <person name="Quetier F."/>
            <person name="Yu Y."/>
            <person name="Kim H.R."/>
            <person name="Rambo T."/>
            <person name="Currie J."/>
            <person name="Collura K."/>
            <person name="Luo M."/>
            <person name="Yang T."/>
            <person name="Ammiraju J.S.S."/>
            <person name="Engler F."/>
            <person name="Soderlund C."/>
            <person name="Wing R.A."/>
            <person name="Palmer L.E."/>
            <person name="de la Bastide M."/>
            <person name="Spiegel L."/>
            <person name="Nascimento L."/>
            <person name="Zutavern T."/>
            <person name="O'Shaughnessy A."/>
            <person name="Dike S."/>
            <person name="Dedhia N."/>
            <person name="Preston R."/>
            <person name="Balija V."/>
            <person name="McCombie W.R."/>
            <person name="Chow T."/>
            <person name="Chen H."/>
            <person name="Chung M."/>
            <person name="Chen C."/>
            <person name="Shaw J."/>
            <person name="Wu H."/>
            <person name="Hsiao K."/>
            <person name="Chao Y."/>
            <person name="Chu M."/>
            <person name="Cheng C."/>
            <person name="Hour A."/>
            <person name="Lee P."/>
            <person name="Lin S."/>
            <person name="Lin Y."/>
            <person name="Liou J."/>
            <person name="Liu S."/>
            <person name="Hsing Y."/>
            <person name="Raghuvanshi S."/>
            <person name="Mohanty A."/>
            <person name="Bharti A.K."/>
            <person name="Gaur A."/>
            <person name="Gupta V."/>
            <person name="Kumar D."/>
            <person name="Ravi V."/>
            <person name="Vij S."/>
            <person name="Kapur A."/>
            <person name="Khurana P."/>
            <person name="Khurana P."/>
            <person name="Khurana J.P."/>
            <person name="Tyagi A.K."/>
            <person name="Gaikwad K."/>
            <person name="Singh A."/>
            <person name="Dalal V."/>
            <person name="Srivastava S."/>
            <person name="Dixit A."/>
            <person name="Pal A.K."/>
            <person name="Ghazi I.A."/>
            <person name="Yadav M."/>
            <person name="Pandit A."/>
            <person name="Bhargava A."/>
            <person name="Sureshbabu K."/>
            <person name="Batra K."/>
            <person name="Sharma T.R."/>
            <person name="Mohapatra T."/>
            <person name="Singh N.K."/>
            <person name="Messing J."/>
            <person name="Nelson A.B."/>
            <person name="Fuks G."/>
            <person name="Kavchok S."/>
            <person name="Keizer G."/>
            <person name="Linton E."/>
            <person name="Llaca V."/>
            <person name="Song R."/>
            <person name="Tanyolac B."/>
            <person name="Young S."/>
            <person name="Ho-Il K."/>
            <person name="Hahn J.H."/>
            <person name="Sangsakoo G."/>
            <person name="Vanavichit A."/>
            <person name="de Mattos Luiz.A.T."/>
            <person name="Zimmer P.D."/>
            <person name="Malone G."/>
            <person name="Dellagostin O."/>
            <person name="de Oliveira A.C."/>
            <person name="Bevan M."/>
            <person name="Bancroft I."/>
            <person name="Minx P."/>
            <person name="Cordum H."/>
            <person name="Wilson R."/>
            <person name="Cheng Z."/>
            <person name="Jin W."/>
            <person name="Jiang J."/>
            <person name="Leong S.A."/>
            <person name="Iwama H."/>
            <person name="Gojobori T."/>
            <person name="Itoh T."/>
            <person name="Niimura Y."/>
            <person name="Fujii Y."/>
            <person name="Habara T."/>
            <person name="Sakai H."/>
            <person name="Sato Y."/>
            <person name="Wilson G."/>
            <person name="Kumar K."/>
            <person name="McCouch S."/>
            <person name="Juretic N."/>
            <person name="Hoen D."/>
            <person name="Wright S."/>
            <person name="Bruskiewich R."/>
            <person name="Bureau T."/>
            <person name="Miyao A."/>
            <person name="Hirochika H."/>
            <person name="Nishikawa T."/>
            <person name="Kadowaki K."/>
            <person name="Sugiura M."/>
            <person name="Burr B."/>
            <person name="Sasaki T."/>
        </authorList>
    </citation>
    <scope>NUCLEOTIDE SEQUENCE [LARGE SCALE GENOMIC DNA]</scope>
    <source>
        <strain evidence="2">cv. Nipponbare</strain>
    </source>
</reference>
<proteinExistence type="predicted"/>
<dbReference type="InterPro" id="IPR051861">
    <property type="entry name" value="NET_actin-binding_domain"/>
</dbReference>
<evidence type="ECO:0000313" key="1">
    <source>
        <dbReference type="EMBL" id="BAS81853.1"/>
    </source>
</evidence>
<feature type="non-terminal residue" evidence="1">
    <location>
        <position position="1"/>
    </location>
</feature>
<sequence>GLNYCLELVRVAFVAPMAALVGHDARQYSWWWVSHISPKNSKWLQENLNGGVFFCV</sequence>
<gene>
    <name evidence="1" type="ordered locus">Os03g0104000</name>
    <name evidence="1" type="ORF">OSNPB_030104000</name>
</gene>
<dbReference type="PANTHER" id="PTHR32258:SF6">
    <property type="entry name" value="PROTEIN NETWORKED 1A"/>
    <property type="match status" value="1"/>
</dbReference>
<dbReference type="STRING" id="39947.A0A0P0VRX4"/>
<dbReference type="Proteomes" id="UP000059680">
    <property type="component" value="Chromosome 3"/>
</dbReference>
<dbReference type="EMBL" id="AP014959">
    <property type="protein sequence ID" value="BAS81853.1"/>
    <property type="molecule type" value="Genomic_DNA"/>
</dbReference>
<organism evidence="1 2">
    <name type="scientific">Oryza sativa subsp. japonica</name>
    <name type="common">Rice</name>
    <dbReference type="NCBI Taxonomy" id="39947"/>
    <lineage>
        <taxon>Eukaryota</taxon>
        <taxon>Viridiplantae</taxon>
        <taxon>Streptophyta</taxon>
        <taxon>Embryophyta</taxon>
        <taxon>Tracheophyta</taxon>
        <taxon>Spermatophyta</taxon>
        <taxon>Magnoliopsida</taxon>
        <taxon>Liliopsida</taxon>
        <taxon>Poales</taxon>
        <taxon>Poaceae</taxon>
        <taxon>BOP clade</taxon>
        <taxon>Oryzoideae</taxon>
        <taxon>Oryzeae</taxon>
        <taxon>Oryzinae</taxon>
        <taxon>Oryza</taxon>
        <taxon>Oryza sativa</taxon>
    </lineage>
</organism>
<dbReference type="Gramene" id="Os03t0104000-01">
    <property type="protein sequence ID" value="Os03t0104000-01"/>
    <property type="gene ID" value="Os03g0104000"/>
</dbReference>
<dbReference type="InParanoid" id="A0A0P0VRX4"/>
<protein>
    <submittedName>
        <fullName evidence="1">Os03g0104000 protein</fullName>
    </submittedName>
</protein>
<evidence type="ECO:0000313" key="2">
    <source>
        <dbReference type="Proteomes" id="UP000059680"/>
    </source>
</evidence>
<keyword evidence="2" id="KW-1185">Reference proteome</keyword>
<dbReference type="AlphaFoldDB" id="A0A0P0VRX4"/>
<dbReference type="PaxDb" id="39947-A0A0P0VRX4"/>
<reference evidence="1 2" key="2">
    <citation type="journal article" date="2013" name="Plant Cell Physiol.">
        <title>Rice Annotation Project Database (RAP-DB): an integrative and interactive database for rice genomics.</title>
        <authorList>
            <person name="Sakai H."/>
            <person name="Lee S.S."/>
            <person name="Tanaka T."/>
            <person name="Numa H."/>
            <person name="Kim J."/>
            <person name="Kawahara Y."/>
            <person name="Wakimoto H."/>
            <person name="Yang C.C."/>
            <person name="Iwamoto M."/>
            <person name="Abe T."/>
            <person name="Yamada Y."/>
            <person name="Muto A."/>
            <person name="Inokuchi H."/>
            <person name="Ikemura T."/>
            <person name="Matsumoto T."/>
            <person name="Sasaki T."/>
            <person name="Itoh T."/>
        </authorList>
    </citation>
    <scope>NUCLEOTIDE SEQUENCE [LARGE SCALE GENOMIC DNA]</scope>
    <source>
        <strain evidence="2">cv. Nipponbare</strain>
    </source>
</reference>
<dbReference type="PANTHER" id="PTHR32258">
    <property type="entry name" value="PROTEIN NETWORKED 4A"/>
    <property type="match status" value="1"/>
</dbReference>
<reference evidence="1 2" key="3">
    <citation type="journal article" date="2013" name="Rice">
        <title>Improvement of the Oryza sativa Nipponbare reference genome using next generation sequence and optical map data.</title>
        <authorList>
            <person name="Kawahara Y."/>
            <person name="de la Bastide M."/>
            <person name="Hamilton J.P."/>
            <person name="Kanamori H."/>
            <person name="McCombie W.R."/>
            <person name="Ouyang S."/>
            <person name="Schwartz D.C."/>
            <person name="Tanaka T."/>
            <person name="Wu J."/>
            <person name="Zhou S."/>
            <person name="Childs K.L."/>
            <person name="Davidson R.M."/>
            <person name="Lin H."/>
            <person name="Quesada-Ocampo L."/>
            <person name="Vaillancourt B."/>
            <person name="Sakai H."/>
            <person name="Lee S.S."/>
            <person name="Kim J."/>
            <person name="Numa H."/>
            <person name="Itoh T."/>
            <person name="Buell C.R."/>
            <person name="Matsumoto T."/>
        </authorList>
    </citation>
    <scope>NUCLEOTIDE SEQUENCE [LARGE SCALE GENOMIC DNA]</scope>
    <source>
        <strain evidence="2">cv. Nipponbare</strain>
    </source>
</reference>